<protein>
    <recommendedName>
        <fullName evidence="2">DUF1468 domain-containing protein</fullName>
    </recommendedName>
</protein>
<keyword evidence="1" id="KW-0812">Transmembrane</keyword>
<evidence type="ECO:0000259" key="2">
    <source>
        <dbReference type="Pfam" id="PF07331"/>
    </source>
</evidence>
<gene>
    <name evidence="3" type="ORF">SDC9_80334</name>
</gene>
<feature type="domain" description="DUF1468" evidence="2">
    <location>
        <begin position="27"/>
        <end position="164"/>
    </location>
</feature>
<sequence length="170" mass="18851">MYHSTQLGAVVCLLQKGITPMRKANFIVSGMFTLFAIFIIAISLGYPPSNHGVPGPGMFPIIIASLIILSALTLFIFTLRMPKEMDSAIDLKSKNVVNVYITMGGLVLYFVLLPLVGFVVTTSIMLILFIKWFSKRAWWKTILISVLFTVAIYLLFGSVLNVPMNFGLLI</sequence>
<dbReference type="InterPro" id="IPR009936">
    <property type="entry name" value="DUF1468"/>
</dbReference>
<proteinExistence type="predicted"/>
<reference evidence="3" key="1">
    <citation type="submission" date="2019-08" db="EMBL/GenBank/DDBJ databases">
        <authorList>
            <person name="Kucharzyk K."/>
            <person name="Murdoch R.W."/>
            <person name="Higgins S."/>
            <person name="Loffler F."/>
        </authorList>
    </citation>
    <scope>NUCLEOTIDE SEQUENCE</scope>
</reference>
<feature type="transmembrane region" description="Helical" evidence="1">
    <location>
        <begin position="26"/>
        <end position="46"/>
    </location>
</feature>
<feature type="transmembrane region" description="Helical" evidence="1">
    <location>
        <begin position="100"/>
        <end position="130"/>
    </location>
</feature>
<keyword evidence="1" id="KW-1133">Transmembrane helix</keyword>
<organism evidence="3">
    <name type="scientific">bioreactor metagenome</name>
    <dbReference type="NCBI Taxonomy" id="1076179"/>
    <lineage>
        <taxon>unclassified sequences</taxon>
        <taxon>metagenomes</taxon>
        <taxon>ecological metagenomes</taxon>
    </lineage>
</organism>
<evidence type="ECO:0000256" key="1">
    <source>
        <dbReference type="SAM" id="Phobius"/>
    </source>
</evidence>
<name>A0A644YYX7_9ZZZZ</name>
<feature type="transmembrane region" description="Helical" evidence="1">
    <location>
        <begin position="142"/>
        <end position="162"/>
    </location>
</feature>
<accession>A0A644YYX7</accession>
<evidence type="ECO:0000313" key="3">
    <source>
        <dbReference type="EMBL" id="MPM33756.1"/>
    </source>
</evidence>
<dbReference type="EMBL" id="VSSQ01006753">
    <property type="protein sequence ID" value="MPM33756.1"/>
    <property type="molecule type" value="Genomic_DNA"/>
</dbReference>
<dbReference type="AlphaFoldDB" id="A0A644YYX7"/>
<dbReference type="Pfam" id="PF07331">
    <property type="entry name" value="TctB"/>
    <property type="match status" value="1"/>
</dbReference>
<feature type="transmembrane region" description="Helical" evidence="1">
    <location>
        <begin position="58"/>
        <end position="79"/>
    </location>
</feature>
<keyword evidence="1" id="KW-0472">Membrane</keyword>
<comment type="caution">
    <text evidence="3">The sequence shown here is derived from an EMBL/GenBank/DDBJ whole genome shotgun (WGS) entry which is preliminary data.</text>
</comment>